<keyword evidence="8" id="KW-0812">Transmembrane</keyword>
<dbReference type="SUPFAM" id="SSF55785">
    <property type="entry name" value="PYP-like sensor domain (PAS domain)"/>
    <property type="match status" value="1"/>
</dbReference>
<evidence type="ECO:0000256" key="6">
    <source>
        <dbReference type="ARBA" id="ARBA00022840"/>
    </source>
</evidence>
<evidence type="ECO:0000259" key="10">
    <source>
        <dbReference type="PROSITE" id="PS50887"/>
    </source>
</evidence>
<dbReference type="InterPro" id="IPR035965">
    <property type="entry name" value="PAS-like_dom_sf"/>
</dbReference>
<dbReference type="Proteomes" id="UP000809621">
    <property type="component" value="Unassembled WGS sequence"/>
</dbReference>
<dbReference type="EMBL" id="JAFEUM010000005">
    <property type="protein sequence ID" value="MBM7037382.1"/>
    <property type="molecule type" value="Genomic_DNA"/>
</dbReference>
<dbReference type="Gene3D" id="3.30.70.270">
    <property type="match status" value="1"/>
</dbReference>
<dbReference type="NCBIfam" id="TIGR00254">
    <property type="entry name" value="GGDEF"/>
    <property type="match status" value="1"/>
</dbReference>
<evidence type="ECO:0000313" key="11">
    <source>
        <dbReference type="EMBL" id="MBM7037382.1"/>
    </source>
</evidence>
<keyword evidence="7" id="KW-0902">Two-component regulatory system</keyword>
<evidence type="ECO:0000256" key="8">
    <source>
        <dbReference type="SAM" id="Phobius"/>
    </source>
</evidence>
<gene>
    <name evidence="11" type="ORF">JQC93_13285</name>
</gene>
<dbReference type="InterPro" id="IPR043128">
    <property type="entry name" value="Rev_trsase/Diguanyl_cyclase"/>
</dbReference>
<evidence type="ECO:0000313" key="12">
    <source>
        <dbReference type="Proteomes" id="UP000809621"/>
    </source>
</evidence>
<accession>A0ABS2HMM0</accession>
<keyword evidence="6" id="KW-0067">ATP-binding</keyword>
<dbReference type="InterPro" id="IPR052163">
    <property type="entry name" value="DGC-Regulatory_Protein"/>
</dbReference>
<dbReference type="Pfam" id="PF13426">
    <property type="entry name" value="PAS_9"/>
    <property type="match status" value="1"/>
</dbReference>
<dbReference type="PANTHER" id="PTHR46663:SF4">
    <property type="entry name" value="DIGUANYLATE CYCLASE DGCT-RELATED"/>
    <property type="match status" value="1"/>
</dbReference>
<keyword evidence="5" id="KW-0418">Kinase</keyword>
<evidence type="ECO:0000256" key="3">
    <source>
        <dbReference type="ARBA" id="ARBA00022679"/>
    </source>
</evidence>
<reference evidence="11 12" key="1">
    <citation type="submission" date="2021-02" db="EMBL/GenBank/DDBJ databases">
        <authorList>
            <person name="Park J.-S."/>
        </authorList>
    </citation>
    <scope>NUCLEOTIDE SEQUENCE [LARGE SCALE GENOMIC DNA]</scope>
    <source>
        <strain evidence="11 12">188UL20-2</strain>
    </source>
</reference>
<dbReference type="PROSITE" id="PS50112">
    <property type="entry name" value="PAS"/>
    <property type="match status" value="1"/>
</dbReference>
<keyword evidence="8" id="KW-1133">Transmembrane helix</keyword>
<dbReference type="CDD" id="cd00130">
    <property type="entry name" value="PAS"/>
    <property type="match status" value="1"/>
</dbReference>
<protein>
    <submittedName>
        <fullName evidence="11">Diguanylate cyclase</fullName>
    </submittedName>
</protein>
<feature type="transmembrane region" description="Helical" evidence="8">
    <location>
        <begin position="12"/>
        <end position="31"/>
    </location>
</feature>
<dbReference type="CDD" id="cd01949">
    <property type="entry name" value="GGDEF"/>
    <property type="match status" value="1"/>
</dbReference>
<dbReference type="SUPFAM" id="SSF103190">
    <property type="entry name" value="Sensory domain-like"/>
    <property type="match status" value="2"/>
</dbReference>
<proteinExistence type="predicted"/>
<dbReference type="Pfam" id="PF21623">
    <property type="entry name" value="HK_sensor_dom_bact"/>
    <property type="match status" value="1"/>
</dbReference>
<dbReference type="PANTHER" id="PTHR46663">
    <property type="entry name" value="DIGUANYLATE CYCLASE DGCT-RELATED"/>
    <property type="match status" value="1"/>
</dbReference>
<evidence type="ECO:0000256" key="4">
    <source>
        <dbReference type="ARBA" id="ARBA00022741"/>
    </source>
</evidence>
<sequence>MTKFIQTTQLLRFSVLAVMVLIAIVVASYFTRMDAKEDALMQQYIAEAQHQLEFTGREFSNVRMQLVSLTKVIASDYRVADMLDMPSKDNKQLLEEAWFSIIENQHWFDEIRLIDEEGQELVVALLDEKSGTISFESAELLNNFLDDPSFKDFARSITDTISTWGIKIVDEELLAEGARMYVSFPLSLNGVREGYIVVTFNLWRLVNALNYSPLNHIEAEIIDEHGFFFASEDTNILFGGIIPAHAHHNVAKMYPDTWQRMQHQLEGVSYVDNTTIVYKRLTNQPDDESIVGIVRITDDIVASSLKYQREALISQSLTFVLIGVLMLVPGVYFLSQYQMRLLDSTLAKAALEGMSAVIIADEEGRIVKVNNEFINMTGYSPGKVIGTKYEKLVVPSSVEQVLTQRESALKKHGVWQGELMAVCANGNLIHTQVREQRGVIEKNYRFNIVSLIDISSQKALEEKLLYLSEHDGLTDIWNRRKFDNELHKYASLKMRYPSKEPAALAIIDIDHFKAINDQFGHDVGDNVIKKVAKYFVDNLRVTDFVARVGGEEFAVIMPHTDNTVAGNVLNRLREHLNLEGEGLPPVTVSIGVADITDSADHCYKNADKALYLAKEQGRNQVKLSD</sequence>
<evidence type="ECO:0000256" key="7">
    <source>
        <dbReference type="ARBA" id="ARBA00023012"/>
    </source>
</evidence>
<dbReference type="SMART" id="SM00091">
    <property type="entry name" value="PAS"/>
    <property type="match status" value="1"/>
</dbReference>
<organism evidence="11 12">
    <name type="scientific">Vibrio ulleungensis</name>
    <dbReference type="NCBI Taxonomy" id="2807619"/>
    <lineage>
        <taxon>Bacteria</taxon>
        <taxon>Pseudomonadati</taxon>
        <taxon>Pseudomonadota</taxon>
        <taxon>Gammaproteobacteria</taxon>
        <taxon>Vibrionales</taxon>
        <taxon>Vibrionaceae</taxon>
        <taxon>Vibrio</taxon>
    </lineage>
</organism>
<dbReference type="SUPFAM" id="SSF55073">
    <property type="entry name" value="Nucleotide cyclase"/>
    <property type="match status" value="1"/>
</dbReference>
<dbReference type="PROSITE" id="PS50887">
    <property type="entry name" value="GGDEF"/>
    <property type="match status" value="1"/>
</dbReference>
<evidence type="ECO:0000256" key="1">
    <source>
        <dbReference type="ARBA" id="ARBA00004533"/>
    </source>
</evidence>
<dbReference type="Gene3D" id="3.30.450.20">
    <property type="entry name" value="PAS domain"/>
    <property type="match status" value="3"/>
</dbReference>
<evidence type="ECO:0000256" key="2">
    <source>
        <dbReference type="ARBA" id="ARBA00022553"/>
    </source>
</evidence>
<comment type="caution">
    <text evidence="11">The sequence shown here is derived from an EMBL/GenBank/DDBJ whole genome shotgun (WGS) entry which is preliminary data.</text>
</comment>
<keyword evidence="8" id="KW-0472">Membrane</keyword>
<comment type="subcellular location">
    <subcellularLocation>
        <location evidence="1">Cell inner membrane</location>
    </subcellularLocation>
</comment>
<dbReference type="InterPro" id="IPR029151">
    <property type="entry name" value="Sensor-like_sf"/>
</dbReference>
<dbReference type="NCBIfam" id="TIGR00229">
    <property type="entry name" value="sensory_box"/>
    <property type="match status" value="1"/>
</dbReference>
<evidence type="ECO:0000256" key="5">
    <source>
        <dbReference type="ARBA" id="ARBA00022777"/>
    </source>
</evidence>
<feature type="domain" description="PAS" evidence="9">
    <location>
        <begin position="355"/>
        <end position="412"/>
    </location>
</feature>
<name>A0ABS2HMM0_9VIBR</name>
<dbReference type="InterPro" id="IPR048760">
    <property type="entry name" value="VP0354-like_sensor_dom"/>
</dbReference>
<dbReference type="InterPro" id="IPR000014">
    <property type="entry name" value="PAS"/>
</dbReference>
<feature type="transmembrane region" description="Helical" evidence="8">
    <location>
        <begin position="312"/>
        <end position="334"/>
    </location>
</feature>
<dbReference type="Pfam" id="PF00990">
    <property type="entry name" value="GGDEF"/>
    <property type="match status" value="1"/>
</dbReference>
<dbReference type="RefSeq" id="WP_205158917.1">
    <property type="nucleotide sequence ID" value="NZ_JAFEUM010000005.1"/>
</dbReference>
<dbReference type="InterPro" id="IPR029787">
    <property type="entry name" value="Nucleotide_cyclase"/>
</dbReference>
<keyword evidence="12" id="KW-1185">Reference proteome</keyword>
<feature type="domain" description="GGDEF" evidence="10">
    <location>
        <begin position="500"/>
        <end position="625"/>
    </location>
</feature>
<evidence type="ECO:0000259" key="9">
    <source>
        <dbReference type="PROSITE" id="PS50112"/>
    </source>
</evidence>
<keyword evidence="4" id="KW-0547">Nucleotide-binding</keyword>
<dbReference type="SMART" id="SM00267">
    <property type="entry name" value="GGDEF"/>
    <property type="match status" value="1"/>
</dbReference>
<dbReference type="InterPro" id="IPR000160">
    <property type="entry name" value="GGDEF_dom"/>
</dbReference>
<keyword evidence="3" id="KW-0808">Transferase</keyword>
<keyword evidence="2" id="KW-0597">Phosphoprotein</keyword>